<comment type="caution">
    <text evidence="3">The sequence shown here is derived from an EMBL/GenBank/DDBJ whole genome shotgun (WGS) entry which is preliminary data.</text>
</comment>
<feature type="region of interest" description="Disordered" evidence="1">
    <location>
        <begin position="226"/>
        <end position="275"/>
    </location>
</feature>
<reference evidence="3" key="1">
    <citation type="journal article" date="2021" name="Sci. Adv.">
        <title>The American lobster genome reveals insights on longevity, neural, and immune adaptations.</title>
        <authorList>
            <person name="Polinski J.M."/>
            <person name="Zimin A.V."/>
            <person name="Clark K.F."/>
            <person name="Kohn A.B."/>
            <person name="Sadowski N."/>
            <person name="Timp W."/>
            <person name="Ptitsyn A."/>
            <person name="Khanna P."/>
            <person name="Romanova D.Y."/>
            <person name="Williams P."/>
            <person name="Greenwood S.J."/>
            <person name="Moroz L.L."/>
            <person name="Walt D.R."/>
            <person name="Bodnar A.G."/>
        </authorList>
    </citation>
    <scope>NUCLEOTIDE SEQUENCE</scope>
    <source>
        <strain evidence="3">GMGI-L3</strain>
    </source>
</reference>
<name>A0A8J5MZE6_HOMAM</name>
<evidence type="ECO:0000256" key="2">
    <source>
        <dbReference type="SAM" id="Phobius"/>
    </source>
</evidence>
<organism evidence="3 4">
    <name type="scientific">Homarus americanus</name>
    <name type="common">American lobster</name>
    <dbReference type="NCBI Taxonomy" id="6706"/>
    <lineage>
        <taxon>Eukaryota</taxon>
        <taxon>Metazoa</taxon>
        <taxon>Ecdysozoa</taxon>
        <taxon>Arthropoda</taxon>
        <taxon>Crustacea</taxon>
        <taxon>Multicrustacea</taxon>
        <taxon>Malacostraca</taxon>
        <taxon>Eumalacostraca</taxon>
        <taxon>Eucarida</taxon>
        <taxon>Decapoda</taxon>
        <taxon>Pleocyemata</taxon>
        <taxon>Astacidea</taxon>
        <taxon>Nephropoidea</taxon>
        <taxon>Nephropidae</taxon>
        <taxon>Homarus</taxon>
    </lineage>
</organism>
<dbReference type="EMBL" id="JAHLQT010015640">
    <property type="protein sequence ID" value="KAG7169673.1"/>
    <property type="molecule type" value="Genomic_DNA"/>
</dbReference>
<dbReference type="Proteomes" id="UP000747542">
    <property type="component" value="Unassembled WGS sequence"/>
</dbReference>
<sequence>VMAETTVNMYHNNTTVQQQHQEDAAAAHLAIVNDVAYRYLMPIFITAGILTNLLNVVMLGRMRHHQQQRQAQATTFCYLMWLASLTCSPQLPSSPPLSTSTPDKCQCVHRGGALRGPLHRRVPSPTLPGCERPPSGSHPHHSVPLGACTDLHPTQLLPGGSVRRRGVGWTYERGGDGHPWAWHAWEVVVELCHRMAPAILLVLLNCSIIYTFKKVTARRKNIVTKTTPSTTHPAMPARRVRRRQESAGAATNLPAGHHRGHLPAHQPARHRPSSNRHRWRHPWLLLLEVYRAAYNCLEVLSFSLNFVLAAGGGEGGAATLCGLVVNTVPSQSCFISENNTKNTDSTE</sequence>
<accession>A0A8J5MZE6</accession>
<evidence type="ECO:0000313" key="4">
    <source>
        <dbReference type="Proteomes" id="UP000747542"/>
    </source>
</evidence>
<keyword evidence="2" id="KW-0472">Membrane</keyword>
<feature type="non-terminal residue" evidence="3">
    <location>
        <position position="1"/>
    </location>
</feature>
<feature type="compositionally biased region" description="Basic residues" evidence="1">
    <location>
        <begin position="256"/>
        <end position="275"/>
    </location>
</feature>
<keyword evidence="3" id="KW-0675">Receptor</keyword>
<feature type="transmembrane region" description="Helical" evidence="2">
    <location>
        <begin position="39"/>
        <end position="59"/>
    </location>
</feature>
<dbReference type="PANTHER" id="PTHR47760:SF1">
    <property type="entry name" value="G-PROTEIN COUPLED RECEPTORS FAMILY 1 PROFILE DOMAIN-CONTAINING PROTEIN"/>
    <property type="match status" value="1"/>
</dbReference>
<proteinExistence type="predicted"/>
<evidence type="ECO:0000256" key="1">
    <source>
        <dbReference type="SAM" id="MobiDB-lite"/>
    </source>
</evidence>
<dbReference type="PANTHER" id="PTHR47760">
    <property type="entry name" value="G-PROTEIN COUPLED RECEPTOR B0563.6-LIKE PROTEIN-RELATED"/>
    <property type="match status" value="1"/>
</dbReference>
<gene>
    <name evidence="3" type="ORF">Hamer_G013294</name>
</gene>
<keyword evidence="2" id="KW-1133">Transmembrane helix</keyword>
<evidence type="ECO:0000313" key="3">
    <source>
        <dbReference type="EMBL" id="KAG7169673.1"/>
    </source>
</evidence>
<keyword evidence="2" id="KW-0812">Transmembrane</keyword>
<feature type="non-terminal residue" evidence="3">
    <location>
        <position position="347"/>
    </location>
</feature>
<dbReference type="AlphaFoldDB" id="A0A8J5MZE6"/>
<protein>
    <submittedName>
        <fullName evidence="3">Putative G protein-coupled receptor-like</fullName>
    </submittedName>
</protein>
<keyword evidence="4" id="KW-1185">Reference proteome</keyword>
<dbReference type="InterPro" id="IPR053093">
    <property type="entry name" value="GPCR-like"/>
</dbReference>